<accession>A0A4R1K8V3</accession>
<comment type="caution">
    <text evidence="1">The sequence shown here is derived from an EMBL/GenBank/DDBJ whole genome shotgun (WGS) entry which is preliminary data.</text>
</comment>
<dbReference type="AlphaFoldDB" id="A0A4R1K8V3"/>
<keyword evidence="2" id="KW-1185">Reference proteome</keyword>
<sequence>MKNIEHNNIFELIALDTGLSEDELPTRLRSMGRRSFVEYTSKNGLSLLKNPMSFGSEVTDPTGKILINSGVPVGKYFEALLDRYVNDDRFHTSPIKIECTSDVLNYYRSKSYERVGMILNDFVFTQDKFATFYSKIKENKFDIKAMDVFNRAIDHMLSSPDGIMAMVKLFKNATEKRELITDNINSAFISLVLSPFARHNILTDDSGGFLMKIALTSIMQNIAELMDCGYNPDCIDRSAKIAKSLINDDTVEEAIRMKTYADGDKSVPIFFDQVNRKNFFLRLLVTVNLFVELVKINKTDPANLEVHKSLYELAELGYADREMVSFIGKLFLPAVKSLVLEYAYKIKNSCGADPIIWSTIGDMLPVKFLCPKAECLHTGQHKTFIPEDVKIEADSVYQTRINAGMYHTCKLLTEKLQDYYKTVSQRSED</sequence>
<reference evidence="1 2" key="1">
    <citation type="submission" date="2019-03" db="EMBL/GenBank/DDBJ databases">
        <title>Genomic Encyclopedia of Type Strains, Phase IV (KMG-IV): sequencing the most valuable type-strain genomes for metagenomic binning, comparative biology and taxonomic classification.</title>
        <authorList>
            <person name="Goeker M."/>
        </authorList>
    </citation>
    <scope>NUCLEOTIDE SEQUENCE [LARGE SCALE GENOMIC DNA]</scope>
    <source>
        <strain evidence="1 2">DSM 24984</strain>
    </source>
</reference>
<dbReference type="EMBL" id="SMGG01000004">
    <property type="protein sequence ID" value="TCK60796.1"/>
    <property type="molecule type" value="Genomic_DNA"/>
</dbReference>
<dbReference type="RefSeq" id="WP_132873661.1">
    <property type="nucleotide sequence ID" value="NZ_JAJUHT010000001.1"/>
</dbReference>
<organism evidence="1 2">
    <name type="scientific">Seleniivibrio woodruffii</name>
    <dbReference type="NCBI Taxonomy" id="1078050"/>
    <lineage>
        <taxon>Bacteria</taxon>
        <taxon>Pseudomonadati</taxon>
        <taxon>Deferribacterota</taxon>
        <taxon>Deferribacteres</taxon>
        <taxon>Deferribacterales</taxon>
        <taxon>Geovibrionaceae</taxon>
        <taxon>Seleniivibrio</taxon>
    </lineage>
</organism>
<protein>
    <submittedName>
        <fullName evidence="1">Uncharacterized protein</fullName>
    </submittedName>
</protein>
<proteinExistence type="predicted"/>
<evidence type="ECO:0000313" key="1">
    <source>
        <dbReference type="EMBL" id="TCK60796.1"/>
    </source>
</evidence>
<dbReference type="Proteomes" id="UP000294614">
    <property type="component" value="Unassembled WGS sequence"/>
</dbReference>
<evidence type="ECO:0000313" key="2">
    <source>
        <dbReference type="Proteomes" id="UP000294614"/>
    </source>
</evidence>
<name>A0A4R1K8V3_9BACT</name>
<gene>
    <name evidence="1" type="ORF">C8D98_1675</name>
</gene>